<dbReference type="OrthoDB" id="9768004at2"/>
<dbReference type="PANTHER" id="PTHR23150:SF19">
    <property type="entry name" value="FORMYLGLYCINE-GENERATING ENZYME"/>
    <property type="match status" value="1"/>
</dbReference>
<comment type="caution">
    <text evidence="3">The sequence shown here is derived from an EMBL/GenBank/DDBJ whole genome shotgun (WGS) entry which is preliminary data.</text>
</comment>
<dbReference type="InterPro" id="IPR042095">
    <property type="entry name" value="SUMF_sf"/>
</dbReference>
<dbReference type="InterPro" id="IPR051043">
    <property type="entry name" value="Sulfatase_Mod_Factor_Kinase"/>
</dbReference>
<keyword evidence="1" id="KW-0732">Signal</keyword>
<dbReference type="AlphaFoldDB" id="A0A556QIU4"/>
<feature type="chain" id="PRO_5022148614" evidence="1">
    <location>
        <begin position="27"/>
        <end position="355"/>
    </location>
</feature>
<name>A0A556QIU4_9BACT</name>
<proteinExistence type="predicted"/>
<evidence type="ECO:0000313" key="3">
    <source>
        <dbReference type="EMBL" id="TSJ76560.1"/>
    </source>
</evidence>
<dbReference type="InterPro" id="IPR005532">
    <property type="entry name" value="SUMF_dom"/>
</dbReference>
<dbReference type="RefSeq" id="WP_144230317.1">
    <property type="nucleotide sequence ID" value="NZ_CBCRVV010000004.1"/>
</dbReference>
<sequence length="355" mass="38018">MSLKSPNRLWLAALLAGLGAAPAAFGVSLEGKLQTSTDLQTWTDVPISAAQLNSEGQLIQDPGTKGFFRLQLTPLPIPAGTSLIPSGSYQMGDALDNSANTAVHTVSVKACYLEKYEVTKALWDEVRTWGIAHGYDLPVGVAKSTTDPVNNYPVHTISWYAVVRWCNARSEKAGLTPPYKVNGETYKTGATGAVTCDWTANGYRLPTEAEWEKAARGGLAGKRFPSGDTLTHAQANYVAANTLFSYDTETASGYPAAFNIGEMPYTSPVGSFASNGYGLYDMAGNVAEWCWDLYDSGYYASSPINNPTGPETGAVRVVRGGSWFKYADVSRVANRSIFDPANGGSDEIGFRCVLP</sequence>
<organism evidence="3 4">
    <name type="scientific">Rariglobus hedericola</name>
    <dbReference type="NCBI Taxonomy" id="2597822"/>
    <lineage>
        <taxon>Bacteria</taxon>
        <taxon>Pseudomonadati</taxon>
        <taxon>Verrucomicrobiota</taxon>
        <taxon>Opitutia</taxon>
        <taxon>Opitutales</taxon>
        <taxon>Opitutaceae</taxon>
        <taxon>Rariglobus</taxon>
    </lineage>
</organism>
<dbReference type="InterPro" id="IPR016187">
    <property type="entry name" value="CTDL_fold"/>
</dbReference>
<gene>
    <name evidence="3" type="ORF">FPL22_10535</name>
</gene>
<dbReference type="Proteomes" id="UP000315648">
    <property type="component" value="Unassembled WGS sequence"/>
</dbReference>
<accession>A0A556QIU4</accession>
<evidence type="ECO:0000313" key="4">
    <source>
        <dbReference type="Proteomes" id="UP000315648"/>
    </source>
</evidence>
<dbReference type="EMBL" id="VMBG01000002">
    <property type="protein sequence ID" value="TSJ76560.1"/>
    <property type="molecule type" value="Genomic_DNA"/>
</dbReference>
<dbReference type="PANTHER" id="PTHR23150">
    <property type="entry name" value="SULFATASE MODIFYING FACTOR 1, 2"/>
    <property type="match status" value="1"/>
</dbReference>
<feature type="domain" description="Sulfatase-modifying factor enzyme-like" evidence="2">
    <location>
        <begin position="80"/>
        <end position="353"/>
    </location>
</feature>
<feature type="signal peptide" evidence="1">
    <location>
        <begin position="1"/>
        <end position="26"/>
    </location>
</feature>
<protein>
    <submittedName>
        <fullName evidence="3">Formylglycine-generating enzyme family protein</fullName>
    </submittedName>
</protein>
<evidence type="ECO:0000259" key="2">
    <source>
        <dbReference type="Pfam" id="PF03781"/>
    </source>
</evidence>
<dbReference type="SUPFAM" id="SSF56436">
    <property type="entry name" value="C-type lectin-like"/>
    <property type="match status" value="1"/>
</dbReference>
<reference evidence="3 4" key="1">
    <citation type="submission" date="2019-07" db="EMBL/GenBank/DDBJ databases">
        <title>Description of 53C-WASEF.</title>
        <authorList>
            <person name="Pitt A."/>
            <person name="Hahn M.W."/>
        </authorList>
    </citation>
    <scope>NUCLEOTIDE SEQUENCE [LARGE SCALE GENOMIC DNA]</scope>
    <source>
        <strain evidence="3 4">53C-WASEF</strain>
    </source>
</reference>
<dbReference type="GO" id="GO:0120147">
    <property type="term" value="F:formylglycine-generating oxidase activity"/>
    <property type="evidence" value="ECO:0007669"/>
    <property type="project" value="TreeGrafter"/>
</dbReference>
<evidence type="ECO:0000256" key="1">
    <source>
        <dbReference type="SAM" id="SignalP"/>
    </source>
</evidence>
<keyword evidence="4" id="KW-1185">Reference proteome</keyword>
<dbReference type="Gene3D" id="3.90.1580.10">
    <property type="entry name" value="paralog of FGE (formylglycine-generating enzyme)"/>
    <property type="match status" value="1"/>
</dbReference>
<dbReference type="Pfam" id="PF03781">
    <property type="entry name" value="FGE-sulfatase"/>
    <property type="match status" value="1"/>
</dbReference>